<dbReference type="OrthoDB" id="3189478at2"/>
<organism evidence="2 3">
    <name type="scientific">Mycolicibacterium aurum</name>
    <name type="common">Mycobacterium aurum</name>
    <dbReference type="NCBI Taxonomy" id="1791"/>
    <lineage>
        <taxon>Bacteria</taxon>
        <taxon>Bacillati</taxon>
        <taxon>Actinomycetota</taxon>
        <taxon>Actinomycetes</taxon>
        <taxon>Mycobacteriales</taxon>
        <taxon>Mycobacteriaceae</taxon>
        <taxon>Mycolicibacterium</taxon>
    </lineage>
</organism>
<keyword evidence="3" id="KW-1185">Reference proteome</keyword>
<name>A0A448IT56_MYCAU</name>
<dbReference type="InterPro" id="IPR012654">
    <property type="entry name" value="CHP02391"/>
</dbReference>
<feature type="domain" description="Conserved hypothetical protein CHP02391" evidence="1">
    <location>
        <begin position="146"/>
        <end position="269"/>
    </location>
</feature>
<sequence>MADADRNPTYLRDLAVHVAAFRDAFKSFLALHTDTYRGPGMGLLPAVMPLVSSDPAEVDSLRARVSEAAGRARRAPHLTGCVIGVVDHTGQRNVVDPVAAWHTVTQPKPMLEPANIIDACNQMIGSLGELADRAEAEQPPTVDVAEMHPAVWGQAARLWRDEHYRQAVSAAADGVVQLVKSRTGRRDIDDTSQWQQAFSKDDPEPGKPRLRWPGDQTDKTVVSMNNGLRQFAPGAQMTIRNPATHGPGEMTPQEAVERLSVLSLLARWVDQCDLIEAPPGKP</sequence>
<reference evidence="2 3" key="1">
    <citation type="submission" date="2018-12" db="EMBL/GenBank/DDBJ databases">
        <authorList>
            <consortium name="Pathogen Informatics"/>
        </authorList>
    </citation>
    <scope>NUCLEOTIDE SEQUENCE [LARGE SCALE GENOMIC DNA]</scope>
    <source>
        <strain evidence="2 3">NCTC10437</strain>
    </source>
</reference>
<gene>
    <name evidence="2" type="ORF">NCTC10437_03101</name>
</gene>
<protein>
    <submittedName>
        <fullName evidence="2">TIGR02391 family protein</fullName>
    </submittedName>
</protein>
<dbReference type="Proteomes" id="UP000279306">
    <property type="component" value="Chromosome"/>
</dbReference>
<proteinExistence type="predicted"/>
<dbReference type="NCBIfam" id="TIGR02391">
    <property type="entry name" value="hypoth_ymh"/>
    <property type="match status" value="1"/>
</dbReference>
<evidence type="ECO:0000313" key="2">
    <source>
        <dbReference type="EMBL" id="VEG55636.1"/>
    </source>
</evidence>
<dbReference type="Pfam" id="PF09509">
    <property type="entry name" value="Hypoth_Ymh"/>
    <property type="match status" value="1"/>
</dbReference>
<evidence type="ECO:0000313" key="3">
    <source>
        <dbReference type="Proteomes" id="UP000279306"/>
    </source>
</evidence>
<dbReference type="KEGG" id="mauu:NCTC10437_03101"/>
<accession>A0A448IT56</accession>
<dbReference type="EMBL" id="LR134356">
    <property type="protein sequence ID" value="VEG55636.1"/>
    <property type="molecule type" value="Genomic_DNA"/>
</dbReference>
<dbReference type="AlphaFoldDB" id="A0A448IT56"/>
<evidence type="ECO:0000259" key="1">
    <source>
        <dbReference type="Pfam" id="PF09509"/>
    </source>
</evidence>